<comment type="caution">
    <text evidence="4">The sequence shown here is derived from an EMBL/GenBank/DDBJ whole genome shotgun (WGS) entry which is preliminary data.</text>
</comment>
<dbReference type="GO" id="GO:0009401">
    <property type="term" value="P:phosphoenolpyruvate-dependent sugar phosphotransferase system"/>
    <property type="evidence" value="ECO:0007669"/>
    <property type="project" value="UniProtKB-KW"/>
</dbReference>
<protein>
    <submittedName>
        <fullName evidence="4">Sugar phosphotransferase component II B</fullName>
    </submittedName>
</protein>
<evidence type="ECO:0000313" key="4">
    <source>
        <dbReference type="EMBL" id="CDL82565.1"/>
    </source>
</evidence>
<dbReference type="CDD" id="cd05563">
    <property type="entry name" value="PTS_IIB_ascorbate"/>
    <property type="match status" value="1"/>
</dbReference>
<evidence type="ECO:0000259" key="3">
    <source>
        <dbReference type="PROSITE" id="PS51099"/>
    </source>
</evidence>
<sequence>MAENIMVITIVCGNGLGTSLIMEMSIKNILKELGVEANVEHIDLGSAKGTASDIFIGTKDIAEQLITQNVDGKIIALENMLDKSAMKARLSAVLFEIIKL</sequence>
<feature type="domain" description="PTS EIIB type-2" evidence="3">
    <location>
        <begin position="6"/>
        <end position="98"/>
    </location>
</feature>
<proteinExistence type="predicted"/>
<accession>W1IZD3</accession>
<dbReference type="Proteomes" id="UP000019202">
    <property type="component" value="Unassembled WGS sequence"/>
</dbReference>
<keyword evidence="5" id="KW-1185">Reference proteome</keyword>
<reference evidence="4" key="1">
    <citation type="submission" date="2013-11" db="EMBL/GenBank/DDBJ databases">
        <title>Draft genome sequence and annotation of the entomopathogenic bacteria, Xenorhabdus cabanillasi strain JM26 and Xenorhabdus szentirmai strain DSM 16338.</title>
        <authorList>
            <person name="Gualtieri M."/>
            <person name="Ogier J.C."/>
            <person name="Pages S."/>
            <person name="Givaudan A."/>
            <person name="Gaudriault S."/>
        </authorList>
    </citation>
    <scope>NUCLEOTIDE SEQUENCE [LARGE SCALE GENOMIC DNA]</scope>
    <source>
        <strain evidence="4">DSM 16338</strain>
    </source>
</reference>
<dbReference type="InterPro" id="IPR036095">
    <property type="entry name" value="PTS_EIIB-like_sf"/>
</dbReference>
<dbReference type="InterPro" id="IPR003501">
    <property type="entry name" value="PTS_EIIB_2/3"/>
</dbReference>
<dbReference type="PROSITE" id="PS51099">
    <property type="entry name" value="PTS_EIIB_TYPE_2"/>
    <property type="match status" value="1"/>
</dbReference>
<gene>
    <name evidence="4" type="ORF">XSR1_210008</name>
</gene>
<evidence type="ECO:0000256" key="2">
    <source>
        <dbReference type="ARBA" id="ARBA00022683"/>
    </source>
</evidence>
<evidence type="ECO:0000256" key="1">
    <source>
        <dbReference type="ARBA" id="ARBA00022679"/>
    </source>
</evidence>
<dbReference type="STRING" id="1427518.XSR1_210008"/>
<evidence type="ECO:0000313" key="5">
    <source>
        <dbReference type="Proteomes" id="UP000019202"/>
    </source>
</evidence>
<dbReference type="Pfam" id="PF02302">
    <property type="entry name" value="PTS_IIB"/>
    <property type="match status" value="1"/>
</dbReference>
<dbReference type="AlphaFoldDB" id="W1IZD3"/>
<name>W1IZD3_9GAMM</name>
<dbReference type="SUPFAM" id="SSF52794">
    <property type="entry name" value="PTS system IIB component-like"/>
    <property type="match status" value="1"/>
</dbReference>
<organism evidence="4 5">
    <name type="scientific">Xenorhabdus szentirmaii DSM 16338</name>
    <dbReference type="NCBI Taxonomy" id="1427518"/>
    <lineage>
        <taxon>Bacteria</taxon>
        <taxon>Pseudomonadati</taxon>
        <taxon>Pseudomonadota</taxon>
        <taxon>Gammaproteobacteria</taxon>
        <taxon>Enterobacterales</taxon>
        <taxon>Morganellaceae</taxon>
        <taxon>Xenorhabdus</taxon>
    </lineage>
</organism>
<dbReference type="InterPro" id="IPR013011">
    <property type="entry name" value="PTS_EIIB_2"/>
</dbReference>
<dbReference type="Gene3D" id="3.40.50.2300">
    <property type="match status" value="1"/>
</dbReference>
<keyword evidence="1" id="KW-0808">Transferase</keyword>
<dbReference type="EMBL" id="CBXF010000079">
    <property type="protein sequence ID" value="CDL82565.1"/>
    <property type="molecule type" value="Genomic_DNA"/>
</dbReference>
<dbReference type="GO" id="GO:0008982">
    <property type="term" value="F:protein-N(PI)-phosphohistidine-sugar phosphotransferase activity"/>
    <property type="evidence" value="ECO:0007669"/>
    <property type="project" value="InterPro"/>
</dbReference>
<keyword evidence="2" id="KW-0598">Phosphotransferase system</keyword>